<dbReference type="InterPro" id="IPR015358">
    <property type="entry name" value="Tscrpt_reg_MerR_DNA-bd"/>
</dbReference>
<dbReference type="Pfam" id="PF09278">
    <property type="entry name" value="MerR-DNA-bind"/>
    <property type="match status" value="1"/>
</dbReference>
<evidence type="ECO:0000313" key="2">
    <source>
        <dbReference type="EMBL" id="MEA5359471.1"/>
    </source>
</evidence>
<keyword evidence="2" id="KW-0238">DNA-binding</keyword>
<proteinExistence type="predicted"/>
<dbReference type="SUPFAM" id="SSF46955">
    <property type="entry name" value="Putative DNA-binding domain"/>
    <property type="match status" value="1"/>
</dbReference>
<dbReference type="InterPro" id="IPR009061">
    <property type="entry name" value="DNA-bd_dom_put_sf"/>
</dbReference>
<comment type="caution">
    <text evidence="2">The sequence shown here is derived from an EMBL/GenBank/DDBJ whole genome shotgun (WGS) entry which is preliminary data.</text>
</comment>
<dbReference type="Gene3D" id="1.10.1660.10">
    <property type="match status" value="1"/>
</dbReference>
<protein>
    <submittedName>
        <fullName evidence="2">MerR family DNA-binding protein</fullName>
    </submittedName>
</protein>
<accession>A0ABU5QZY7</accession>
<keyword evidence="3" id="KW-1185">Reference proteome</keyword>
<reference evidence="2 3" key="1">
    <citation type="submission" date="2023-12" db="EMBL/GenBank/DDBJ databases">
        <title>Amycolatopsis sp. V23-08.</title>
        <authorList>
            <person name="Somphong A."/>
        </authorList>
    </citation>
    <scope>NUCLEOTIDE SEQUENCE [LARGE SCALE GENOMIC DNA]</scope>
    <source>
        <strain evidence="2 3">V23-08</strain>
    </source>
</reference>
<dbReference type="Proteomes" id="UP001304298">
    <property type="component" value="Unassembled WGS sequence"/>
</dbReference>
<name>A0ABU5QZY7_9PSEU</name>
<evidence type="ECO:0000313" key="3">
    <source>
        <dbReference type="Proteomes" id="UP001304298"/>
    </source>
</evidence>
<sequence length="101" mass="11360">MSTVTVLRPDELHRLAAAKMLQDTGLCTLDEIAAVLRGPEHGDWRAVVRDRITELVEQQRTLAIAETFLNHFLRCPRDHPIETCPSLRDYTTRVLAAAGKP</sequence>
<dbReference type="EMBL" id="JAYFSI010000001">
    <property type="protein sequence ID" value="MEA5359471.1"/>
    <property type="molecule type" value="Genomic_DNA"/>
</dbReference>
<gene>
    <name evidence="2" type="ORF">VA596_07995</name>
</gene>
<dbReference type="RefSeq" id="WP_323324673.1">
    <property type="nucleotide sequence ID" value="NZ_JAYFSI010000001.1"/>
</dbReference>
<organism evidence="2 3">
    <name type="scientific">Amycolatopsis heterodermiae</name>
    <dbReference type="NCBI Taxonomy" id="3110235"/>
    <lineage>
        <taxon>Bacteria</taxon>
        <taxon>Bacillati</taxon>
        <taxon>Actinomycetota</taxon>
        <taxon>Actinomycetes</taxon>
        <taxon>Pseudonocardiales</taxon>
        <taxon>Pseudonocardiaceae</taxon>
        <taxon>Amycolatopsis</taxon>
    </lineage>
</organism>
<evidence type="ECO:0000259" key="1">
    <source>
        <dbReference type="Pfam" id="PF09278"/>
    </source>
</evidence>
<dbReference type="GO" id="GO:0003677">
    <property type="term" value="F:DNA binding"/>
    <property type="evidence" value="ECO:0007669"/>
    <property type="project" value="UniProtKB-KW"/>
</dbReference>
<feature type="domain" description="Transcription regulator MerR DNA binding" evidence="1">
    <location>
        <begin position="12"/>
        <end position="71"/>
    </location>
</feature>